<dbReference type="Proteomes" id="UP000037136">
    <property type="component" value="Unassembled WGS sequence"/>
</dbReference>
<protein>
    <submittedName>
        <fullName evidence="2">Uncharacterized protein</fullName>
    </submittedName>
</protein>
<evidence type="ECO:0000256" key="1">
    <source>
        <dbReference type="SAM" id="MobiDB-lite"/>
    </source>
</evidence>
<name>A0A2A9PQR3_OPHUN</name>
<reference evidence="2 3" key="2">
    <citation type="journal article" date="2017" name="Sci. Rep.">
        <title>Ant-infecting Ophiocordyceps genomes reveal a high diversity of potential behavioral manipulation genes and a possible major role for enterotoxins.</title>
        <authorList>
            <person name="de Bekker C."/>
            <person name="Ohm R.A."/>
            <person name="Evans H.C."/>
            <person name="Brachmann A."/>
            <person name="Hughes D.P."/>
        </authorList>
    </citation>
    <scope>NUCLEOTIDE SEQUENCE [LARGE SCALE GENOMIC DNA]</scope>
    <source>
        <strain evidence="2 3">SC16a</strain>
    </source>
</reference>
<sequence>MPSPSSINRLPGGFLPLVPVTSASYPGPAASRAGQSSEPTSRRSSSASSSSSNSSSSSSSVVGGGAFKVLKLGPVHCGEHLDGQRGDYHSIEEAASSA</sequence>
<dbReference type="EMBL" id="LAZP02000001">
    <property type="protein sequence ID" value="PFH63449.1"/>
    <property type="molecule type" value="Genomic_DNA"/>
</dbReference>
<evidence type="ECO:0000313" key="3">
    <source>
        <dbReference type="Proteomes" id="UP000037136"/>
    </source>
</evidence>
<feature type="region of interest" description="Disordered" evidence="1">
    <location>
        <begin position="79"/>
        <end position="98"/>
    </location>
</feature>
<organism evidence="2 3">
    <name type="scientific">Ophiocordyceps unilateralis</name>
    <name type="common">Zombie-ant fungus</name>
    <name type="synonym">Torrubia unilateralis</name>
    <dbReference type="NCBI Taxonomy" id="268505"/>
    <lineage>
        <taxon>Eukaryota</taxon>
        <taxon>Fungi</taxon>
        <taxon>Dikarya</taxon>
        <taxon>Ascomycota</taxon>
        <taxon>Pezizomycotina</taxon>
        <taxon>Sordariomycetes</taxon>
        <taxon>Hypocreomycetidae</taxon>
        <taxon>Hypocreales</taxon>
        <taxon>Ophiocordycipitaceae</taxon>
        <taxon>Ophiocordyceps</taxon>
    </lineage>
</organism>
<keyword evidence="3" id="KW-1185">Reference proteome</keyword>
<comment type="caution">
    <text evidence="2">The sequence shown here is derived from an EMBL/GenBank/DDBJ whole genome shotgun (WGS) entry which is preliminary data.</text>
</comment>
<feature type="compositionally biased region" description="Basic and acidic residues" evidence="1">
    <location>
        <begin position="79"/>
        <end position="92"/>
    </location>
</feature>
<accession>A0A2A9PQR3</accession>
<feature type="compositionally biased region" description="Low complexity" evidence="1">
    <location>
        <begin position="36"/>
        <end position="60"/>
    </location>
</feature>
<dbReference type="OrthoDB" id="5226533at2759"/>
<gene>
    <name evidence="2" type="ORF">XA68_10041</name>
</gene>
<proteinExistence type="predicted"/>
<evidence type="ECO:0000313" key="2">
    <source>
        <dbReference type="EMBL" id="PFH63449.1"/>
    </source>
</evidence>
<reference evidence="2 3" key="1">
    <citation type="journal article" date="2015" name="BMC Genomics">
        <title>Gene expression during zombie ant biting behavior reflects the complexity underlying fungal parasitic behavioral manipulation.</title>
        <authorList>
            <person name="de Bekker C."/>
            <person name="Ohm R.A."/>
            <person name="Loreto R.G."/>
            <person name="Sebastian A."/>
            <person name="Albert I."/>
            <person name="Merrow M."/>
            <person name="Brachmann A."/>
            <person name="Hughes D.P."/>
        </authorList>
    </citation>
    <scope>NUCLEOTIDE SEQUENCE [LARGE SCALE GENOMIC DNA]</scope>
    <source>
        <strain evidence="2 3">SC16a</strain>
    </source>
</reference>
<feature type="region of interest" description="Disordered" evidence="1">
    <location>
        <begin position="24"/>
        <end position="62"/>
    </location>
</feature>
<dbReference type="AlphaFoldDB" id="A0A2A9PQR3"/>